<feature type="compositionally biased region" description="Basic and acidic residues" evidence="1">
    <location>
        <begin position="220"/>
        <end position="231"/>
    </location>
</feature>
<dbReference type="AlphaFoldDB" id="A0A316VRH0"/>
<gene>
    <name evidence="2" type="ORF">IE81DRAFT_368487</name>
</gene>
<evidence type="ECO:0000313" key="2">
    <source>
        <dbReference type="EMBL" id="PWN40196.1"/>
    </source>
</evidence>
<accession>A0A316VRH0</accession>
<evidence type="ECO:0000313" key="3">
    <source>
        <dbReference type="Proteomes" id="UP000245783"/>
    </source>
</evidence>
<proteinExistence type="predicted"/>
<feature type="compositionally biased region" description="Basic and acidic residues" evidence="1">
    <location>
        <begin position="285"/>
        <end position="298"/>
    </location>
</feature>
<organism evidence="2 3">
    <name type="scientific">Ceraceosorus guamensis</name>
    <dbReference type="NCBI Taxonomy" id="1522189"/>
    <lineage>
        <taxon>Eukaryota</taxon>
        <taxon>Fungi</taxon>
        <taxon>Dikarya</taxon>
        <taxon>Basidiomycota</taxon>
        <taxon>Ustilaginomycotina</taxon>
        <taxon>Exobasidiomycetes</taxon>
        <taxon>Ceraceosorales</taxon>
        <taxon>Ceraceosoraceae</taxon>
        <taxon>Ceraceosorus</taxon>
    </lineage>
</organism>
<dbReference type="InParanoid" id="A0A316VRH0"/>
<dbReference type="EMBL" id="KZ819426">
    <property type="protein sequence ID" value="PWN40196.1"/>
    <property type="molecule type" value="Genomic_DNA"/>
</dbReference>
<sequence length="355" mass="38522">MFKRIAKLAKANERDEKLGIPVGEDFPPEARMGFSDDEDESDSESEDDSEDDESGHDTANEAEDGAEFVETAQNEEESSRDDDDEEVDEEEEEELDLEQAPMSIPQALESTIYVAFDAPLKKTFQIRSCVLCPDAQLKNDKDTQDHVSSQAHAKRLAKFEAYIGENLSEKERTAPPSEGGADPRHIVAEIAAASRRAEASRKKHKQAKPSSSKTSIKSDASPKKKDGMTKSERRRAYKAAQKAKKEEKRKARAGPQSQAALNTEANSSTLGNASAAKSPAARKATSRDEHGGVKKIDSGEVGISTTATKVSKKRKDQSAEPSHASKLSGAALEAASDKKAAKKAKRNSASDLRHP</sequence>
<dbReference type="RefSeq" id="XP_025367356.1">
    <property type="nucleotide sequence ID" value="XM_025517158.1"/>
</dbReference>
<feature type="compositionally biased region" description="Polar residues" evidence="1">
    <location>
        <begin position="255"/>
        <end position="272"/>
    </location>
</feature>
<feature type="compositionally biased region" description="Acidic residues" evidence="1">
    <location>
        <begin position="35"/>
        <end position="97"/>
    </location>
</feature>
<name>A0A316VRH0_9BASI</name>
<feature type="compositionally biased region" description="Low complexity" evidence="1">
    <location>
        <begin position="273"/>
        <end position="283"/>
    </location>
</feature>
<dbReference type="STRING" id="1522189.A0A316VRH0"/>
<evidence type="ECO:0000256" key="1">
    <source>
        <dbReference type="SAM" id="MobiDB-lite"/>
    </source>
</evidence>
<dbReference type="OrthoDB" id="2538461at2759"/>
<reference evidence="2 3" key="1">
    <citation type="journal article" date="2018" name="Mol. Biol. Evol.">
        <title>Broad Genomic Sampling Reveals a Smut Pathogenic Ancestry of the Fungal Clade Ustilaginomycotina.</title>
        <authorList>
            <person name="Kijpornyongpan T."/>
            <person name="Mondo S.J."/>
            <person name="Barry K."/>
            <person name="Sandor L."/>
            <person name="Lee J."/>
            <person name="Lipzen A."/>
            <person name="Pangilinan J."/>
            <person name="LaButti K."/>
            <person name="Hainaut M."/>
            <person name="Henrissat B."/>
            <person name="Grigoriev I.V."/>
            <person name="Spatafora J.W."/>
            <person name="Aime M.C."/>
        </authorList>
    </citation>
    <scope>NUCLEOTIDE SEQUENCE [LARGE SCALE GENOMIC DNA]</scope>
    <source>
        <strain evidence="2 3">MCA 4658</strain>
    </source>
</reference>
<feature type="region of interest" description="Disordered" evidence="1">
    <location>
        <begin position="1"/>
        <end position="104"/>
    </location>
</feature>
<keyword evidence="3" id="KW-1185">Reference proteome</keyword>
<protein>
    <submittedName>
        <fullName evidence="2">Uncharacterized protein</fullName>
    </submittedName>
</protein>
<feature type="compositionally biased region" description="Low complexity" evidence="1">
    <location>
        <begin position="208"/>
        <end position="219"/>
    </location>
</feature>
<dbReference type="GeneID" id="37039028"/>
<feature type="region of interest" description="Disordered" evidence="1">
    <location>
        <begin position="165"/>
        <end position="355"/>
    </location>
</feature>
<dbReference type="Proteomes" id="UP000245783">
    <property type="component" value="Unassembled WGS sequence"/>
</dbReference>